<comment type="caution">
    <text evidence="4">The sequence shown here is derived from an EMBL/GenBank/DDBJ whole genome shotgun (WGS) entry which is preliminary data.</text>
</comment>
<dbReference type="InterPro" id="IPR050317">
    <property type="entry name" value="Plant_Fungal_Acyltransferase"/>
</dbReference>
<dbReference type="InterPro" id="IPR025742">
    <property type="entry name" value="CSTF2_hinge"/>
</dbReference>
<dbReference type="InterPro" id="IPR018247">
    <property type="entry name" value="EF_Hand_1_Ca_BS"/>
</dbReference>
<feature type="domain" description="SGNH hydrolase-type esterase" evidence="2">
    <location>
        <begin position="770"/>
        <end position="853"/>
    </location>
</feature>
<keyword evidence="1" id="KW-0808">Transferase</keyword>
<dbReference type="GO" id="GO:0016747">
    <property type="term" value="F:acyltransferase activity, transferring groups other than amino-acyl groups"/>
    <property type="evidence" value="ECO:0007669"/>
    <property type="project" value="TreeGrafter"/>
</dbReference>
<evidence type="ECO:0000259" key="3">
    <source>
        <dbReference type="Pfam" id="PF14327"/>
    </source>
</evidence>
<dbReference type="PROSITE" id="PS00018">
    <property type="entry name" value="EF_HAND_1"/>
    <property type="match status" value="1"/>
</dbReference>
<dbReference type="Pfam" id="PF14327">
    <property type="entry name" value="CSTF2_hinge"/>
    <property type="match status" value="1"/>
</dbReference>
<dbReference type="SUPFAM" id="SSF52266">
    <property type="entry name" value="SGNH hydrolase"/>
    <property type="match status" value="1"/>
</dbReference>
<name>A0A1Q9DLB3_SYMMI</name>
<dbReference type="InterPro" id="IPR013830">
    <property type="entry name" value="SGNH_hydro"/>
</dbReference>
<organism evidence="4 5">
    <name type="scientific">Symbiodinium microadriaticum</name>
    <name type="common">Dinoflagellate</name>
    <name type="synonym">Zooxanthella microadriatica</name>
    <dbReference type="NCBI Taxonomy" id="2951"/>
    <lineage>
        <taxon>Eukaryota</taxon>
        <taxon>Sar</taxon>
        <taxon>Alveolata</taxon>
        <taxon>Dinophyceae</taxon>
        <taxon>Suessiales</taxon>
        <taxon>Symbiodiniaceae</taxon>
        <taxon>Symbiodinium</taxon>
    </lineage>
</organism>
<dbReference type="Gene3D" id="3.40.50.1110">
    <property type="entry name" value="SGNH hydrolase"/>
    <property type="match status" value="1"/>
</dbReference>
<evidence type="ECO:0000259" key="2">
    <source>
        <dbReference type="Pfam" id="PF13472"/>
    </source>
</evidence>
<dbReference type="Gene3D" id="3.30.559.10">
    <property type="entry name" value="Chloramphenicol acetyltransferase-like domain"/>
    <property type="match status" value="1"/>
</dbReference>
<keyword evidence="5" id="KW-1185">Reference proteome</keyword>
<dbReference type="InterPro" id="IPR023213">
    <property type="entry name" value="CAT-like_dom_sf"/>
</dbReference>
<dbReference type="PANTHER" id="PTHR31642">
    <property type="entry name" value="TRICHOTHECENE 3-O-ACETYLTRANSFERASE"/>
    <property type="match status" value="1"/>
</dbReference>
<dbReference type="PANTHER" id="PTHR31642:SF310">
    <property type="entry name" value="FATTY ALCOHOL:CAFFEOYL-COA ACYLTRANSFERASE"/>
    <property type="match status" value="1"/>
</dbReference>
<evidence type="ECO:0000313" key="4">
    <source>
        <dbReference type="EMBL" id="OLP95948.1"/>
    </source>
</evidence>
<dbReference type="Proteomes" id="UP000186817">
    <property type="component" value="Unassembled WGS sequence"/>
</dbReference>
<gene>
    <name evidence="4" type="primary">VMP1</name>
    <name evidence="4" type="ORF">AK812_SmicGene21892</name>
</gene>
<sequence>MDGQQRLPPGVTSLAGRELPSDLVQQVSNVTMGQLFYILSHIQKLSAQAPVTAQRILAENPQICNALIHAECLAGMLDEPGLPLSAEELQRAKAKARQLQDEMSQHELPPPPPPPSEDFGPGLAVNADQKALLMQKLMQLTPDQIGRLPQSTKVQLLSFLKQNKSYTDSPTPVLMTLPDGGYRVQAKPALRTGQRVVLHGLGKSPELNGHRGVIVRWREDVGRYAVRVAGKEIGLKPENLKPAEGGAVAAELAKKLSHKVGEGSMYNPEVYARVPGAGPRMTHWVGQVKAGRRVLVRAEEATGAEADPVPLWFGDRGFVNAAPVDVALLIADVGEDLAQWQSALAKALAAFPAAAGRLRQVKQEGQQRWKIFLNNAGVPFTMASVPPCGLPGTEVLQLACQDDQCGFFDVGEADGEEEPLLRVKLIHEEGTARGLLGVSFNHVLCDIFGLAEFLRRMYAELEGAQSPAVPSHSRAAAQKAFEETLVEENSEAASFEEWWPSWPRAQERWSFVARRLRSGLRGRPDGAATLAFAAPKAKLAALKARVGGSSSSLEVLVAFLAQRARRLGRGRRVLVTKDYRAALEEAAPGQGLDRLFANVVTHGLSFEVPEDPDEPDWMQQVGHSMRRAADAASLRYVRWQSEQDHFRGLPNMFGSLCCNSWGRALSELTFIEAYAIGMRSVDERAERMCFPLDAAYMQVLPQPSGTHRILLTMPVTDMEALLKELPEEVFDLPHVSEMRTHAFRVPLPGSVIDRLNPAVETHHIVARVACVGDSLTACGYPKFLQARFDRAGMNVQVRNFGVAGATAQKFADQPYWEERKLDDVRVWRPHFVVMLFGTNDAKSGNWEPEAFEKDWDVQPVIYLGPTTSPMSGEGEADGLRKRGVAEPSGDQAQATDDEVEALRASLAAKRAELRLTSAPITTVVLFTISAIEYIIYCLRAILTSLITWLLGVPLLAGYFYLKLSYAPELFEAPVCGVKTAAPLWHLELAAKEAAWWIILGVLSSVGFGTGLHSGMMFLFPHVLQVVSAAESCHTTNGLIAWYQHPCKLDCSTTAAPFDDSTVTFWNLWMKVTVPCMLWGFGTAVGELPPYLVSKAARLSGSTDEEFAKEMEEAKSKTDVFNRMKLWTVNFTEKHGFLGIFLLASWPNAAFDMCGMCCGYLLMPFWTFFIATALGKGVVKVNGQAVVFVNLFGSAAFQVMLKGFDYLNGLVEAVSGENFQISVKVAALRAKLLAKFKQQSRFAPEHLFSRDEDKRLVLEEVLHLYHTEDKAHEIADRVMEAWDKNGDKALELCEIELAASRTDGKVSLSSLDPGAPTSFLKVCWELFIVCLILYFVVSIMNQMAQSKQAEYDEAKVEELRRKGDKKNFNCKCGFTWKSQDALSKPCVPPRWSSERLVDVTVVPVETAVAGGVSGEKPGLEPRPEAVLVTPPPAYSEAMDVQQEVVNRSLPDAVCRVAEAAARAINEPLEKQAKRSRTTLPAELLARTSLVEAFDLLGGSKLSRRKYFAEDGIHLNERGTKLLAVAVFAELRSKVGKYLRKRADEAARAAERHPEQKCFVALQMNPSPRILILLGLCSINSKMKEPSIVDHSHFRDRETYRGA</sequence>
<reference evidence="4 5" key="1">
    <citation type="submission" date="2016-02" db="EMBL/GenBank/DDBJ databases">
        <title>Genome analysis of coral dinoflagellate symbionts highlights evolutionary adaptations to a symbiotic lifestyle.</title>
        <authorList>
            <person name="Aranda M."/>
            <person name="Li Y."/>
            <person name="Liew Y.J."/>
            <person name="Baumgarten S."/>
            <person name="Simakov O."/>
            <person name="Wilson M."/>
            <person name="Piel J."/>
            <person name="Ashoor H."/>
            <person name="Bougouffa S."/>
            <person name="Bajic V.B."/>
            <person name="Ryu T."/>
            <person name="Ravasi T."/>
            <person name="Bayer T."/>
            <person name="Micklem G."/>
            <person name="Kim H."/>
            <person name="Bhak J."/>
            <person name="Lajeunesse T.C."/>
            <person name="Voolstra C.R."/>
        </authorList>
    </citation>
    <scope>NUCLEOTIDE SEQUENCE [LARGE SCALE GENOMIC DNA]</scope>
    <source>
        <strain evidence="4 5">CCMP2467</strain>
    </source>
</reference>
<dbReference type="Pfam" id="PF02458">
    <property type="entry name" value="Transferase"/>
    <property type="match status" value="1"/>
</dbReference>
<dbReference type="OrthoDB" id="2016540at2759"/>
<feature type="domain" description="Cleavage stimulation factor subunit 2 hinge" evidence="3">
    <location>
        <begin position="7"/>
        <end position="79"/>
    </location>
</feature>
<dbReference type="Pfam" id="PF13472">
    <property type="entry name" value="Lipase_GDSL_2"/>
    <property type="match status" value="1"/>
</dbReference>
<evidence type="ECO:0000313" key="5">
    <source>
        <dbReference type="Proteomes" id="UP000186817"/>
    </source>
</evidence>
<accession>A0A1Q9DLB3</accession>
<dbReference type="EMBL" id="LSRX01000485">
    <property type="protein sequence ID" value="OLP95948.1"/>
    <property type="molecule type" value="Genomic_DNA"/>
</dbReference>
<protein>
    <submittedName>
        <fullName evidence="4">Vacuole membrane protein 1</fullName>
    </submittedName>
</protein>
<proteinExistence type="predicted"/>
<dbReference type="InterPro" id="IPR036514">
    <property type="entry name" value="SGNH_hydro_sf"/>
</dbReference>
<evidence type="ECO:0000256" key="1">
    <source>
        <dbReference type="ARBA" id="ARBA00022679"/>
    </source>
</evidence>